<keyword evidence="7" id="KW-0406">Ion transport</keyword>
<dbReference type="Pfam" id="PF00593">
    <property type="entry name" value="TonB_dep_Rec_b-barrel"/>
    <property type="match status" value="1"/>
</dbReference>
<dbReference type="Gene3D" id="2.40.170.20">
    <property type="entry name" value="TonB-dependent receptor, beta-barrel domain"/>
    <property type="match status" value="2"/>
</dbReference>
<evidence type="ECO:0000256" key="8">
    <source>
        <dbReference type="ARBA" id="ARBA00023077"/>
    </source>
</evidence>
<dbReference type="SUPFAM" id="SSF56935">
    <property type="entry name" value="Porins"/>
    <property type="match status" value="1"/>
</dbReference>
<comment type="similarity">
    <text evidence="11 12">Belongs to the TonB-dependent receptor family.</text>
</comment>
<evidence type="ECO:0000313" key="17">
    <source>
        <dbReference type="Proteomes" id="UP000675920"/>
    </source>
</evidence>
<reference evidence="18" key="1">
    <citation type="journal article" date="2022" name="Front. Microbiol.">
        <title>The Ton Motor.</title>
        <authorList>
            <person name="Ratliff A.C."/>
            <person name="Buchanan S.K."/>
            <person name="Celia H."/>
        </authorList>
    </citation>
    <scope>NUCLEOTIDE SEQUENCE</scope>
</reference>
<evidence type="ECO:0000259" key="16">
    <source>
        <dbReference type="Pfam" id="PF07715"/>
    </source>
</evidence>
<keyword evidence="5 11" id="KW-0812">Transmembrane</keyword>
<evidence type="ECO:0000256" key="5">
    <source>
        <dbReference type="ARBA" id="ARBA00022692"/>
    </source>
</evidence>
<feature type="chain" id="PRO_5034842742" evidence="14">
    <location>
        <begin position="50"/>
        <end position="898"/>
    </location>
</feature>
<evidence type="ECO:0000256" key="7">
    <source>
        <dbReference type="ARBA" id="ARBA00023065"/>
    </source>
</evidence>
<feature type="signal peptide" evidence="14">
    <location>
        <begin position="1"/>
        <end position="49"/>
    </location>
</feature>
<evidence type="ECO:0000256" key="11">
    <source>
        <dbReference type="PROSITE-ProRule" id="PRU01360"/>
    </source>
</evidence>
<dbReference type="AlphaFoldDB" id="A0A8B6X9B9"/>
<organism evidence="17 18">
    <name type="scientific">Derxia gummosa DSM 723</name>
    <dbReference type="NCBI Taxonomy" id="1121388"/>
    <lineage>
        <taxon>Bacteria</taxon>
        <taxon>Pseudomonadati</taxon>
        <taxon>Pseudomonadota</taxon>
        <taxon>Betaproteobacteria</taxon>
        <taxon>Burkholderiales</taxon>
        <taxon>Alcaligenaceae</taxon>
        <taxon>Derxia</taxon>
    </lineage>
</organism>
<evidence type="ECO:0000256" key="9">
    <source>
        <dbReference type="ARBA" id="ARBA00023136"/>
    </source>
</evidence>
<evidence type="ECO:0000256" key="10">
    <source>
        <dbReference type="ARBA" id="ARBA00023237"/>
    </source>
</evidence>
<dbReference type="InterPro" id="IPR012910">
    <property type="entry name" value="Plug_dom"/>
</dbReference>
<dbReference type="InterPro" id="IPR039426">
    <property type="entry name" value="TonB-dep_rcpt-like"/>
</dbReference>
<keyword evidence="6" id="KW-0408">Iron</keyword>
<evidence type="ECO:0000256" key="6">
    <source>
        <dbReference type="ARBA" id="ARBA00023004"/>
    </source>
</evidence>
<feature type="compositionally biased region" description="Polar residues" evidence="13">
    <location>
        <begin position="289"/>
        <end position="310"/>
    </location>
</feature>
<comment type="subcellular location">
    <subcellularLocation>
        <location evidence="1 11">Cell outer membrane</location>
        <topology evidence="1 11">Multi-pass membrane protein</topology>
    </subcellularLocation>
</comment>
<evidence type="ECO:0000256" key="1">
    <source>
        <dbReference type="ARBA" id="ARBA00004571"/>
    </source>
</evidence>
<proteinExistence type="inferred from homology"/>
<dbReference type="OrthoDB" id="8538693at2"/>
<keyword evidence="18" id="KW-0675">Receptor</keyword>
<protein>
    <submittedName>
        <fullName evidence="18">TonB-dependent receptor</fullName>
    </submittedName>
</protein>
<dbReference type="GO" id="GO:0006826">
    <property type="term" value="P:iron ion transport"/>
    <property type="evidence" value="ECO:0007669"/>
    <property type="project" value="UniProtKB-KW"/>
</dbReference>
<evidence type="ECO:0000256" key="14">
    <source>
        <dbReference type="SAM" id="SignalP"/>
    </source>
</evidence>
<keyword evidence="8 12" id="KW-0798">TonB box</keyword>
<evidence type="ECO:0000313" key="18">
    <source>
        <dbReference type="RefSeq" id="WP_051378632.1"/>
    </source>
</evidence>
<dbReference type="GO" id="GO:0009279">
    <property type="term" value="C:cell outer membrane"/>
    <property type="evidence" value="ECO:0007669"/>
    <property type="project" value="UniProtKB-SubCell"/>
</dbReference>
<evidence type="ECO:0000256" key="3">
    <source>
        <dbReference type="ARBA" id="ARBA00022452"/>
    </source>
</evidence>
<keyword evidence="3 11" id="KW-1134">Transmembrane beta strand</keyword>
<keyword evidence="10 11" id="KW-0998">Cell outer membrane</keyword>
<evidence type="ECO:0000256" key="13">
    <source>
        <dbReference type="SAM" id="MobiDB-lite"/>
    </source>
</evidence>
<reference evidence="18" key="2">
    <citation type="journal article" date="2023" name="Annu. Rev. Microbiol.">
        <title>TonB-Dependent Transport Across the Bacterial Outer Membrane.</title>
        <authorList>
            <person name="Silale A."/>
            <person name="van den Berg B."/>
        </authorList>
    </citation>
    <scope>NUCLEOTIDE SEQUENCE</scope>
</reference>
<reference evidence="18" key="3">
    <citation type="submission" date="2025-08" db="UniProtKB">
        <authorList>
            <consortium name="RefSeq"/>
        </authorList>
    </citation>
    <scope>IDENTIFICATION</scope>
</reference>
<keyword evidence="14" id="KW-0732">Signal</keyword>
<feature type="domain" description="TonB-dependent receptor-like beta-barrel" evidence="15">
    <location>
        <begin position="420"/>
        <end position="868"/>
    </location>
</feature>
<keyword evidence="9 11" id="KW-0472">Membrane</keyword>
<accession>A0A8B6X9B9</accession>
<evidence type="ECO:0000259" key="15">
    <source>
        <dbReference type="Pfam" id="PF00593"/>
    </source>
</evidence>
<evidence type="ECO:0000256" key="4">
    <source>
        <dbReference type="ARBA" id="ARBA00022496"/>
    </source>
</evidence>
<dbReference type="Pfam" id="PF07715">
    <property type="entry name" value="Plug"/>
    <property type="match status" value="1"/>
</dbReference>
<name>A0A8B6X9B9_9BURK</name>
<evidence type="ECO:0000256" key="12">
    <source>
        <dbReference type="RuleBase" id="RU003357"/>
    </source>
</evidence>
<dbReference type="InterPro" id="IPR000531">
    <property type="entry name" value="Beta-barrel_TonB"/>
</dbReference>
<evidence type="ECO:0000256" key="2">
    <source>
        <dbReference type="ARBA" id="ARBA00022448"/>
    </source>
</evidence>
<feature type="region of interest" description="Disordered" evidence="13">
    <location>
        <begin position="283"/>
        <end position="310"/>
    </location>
</feature>
<dbReference type="InterPro" id="IPR036942">
    <property type="entry name" value="Beta-barrel_TonB_sf"/>
</dbReference>
<dbReference type="PROSITE" id="PS52016">
    <property type="entry name" value="TONB_DEPENDENT_REC_3"/>
    <property type="match status" value="1"/>
</dbReference>
<dbReference type="PANTHER" id="PTHR32552">
    <property type="entry name" value="FERRICHROME IRON RECEPTOR-RELATED"/>
    <property type="match status" value="1"/>
</dbReference>
<dbReference type="PANTHER" id="PTHR32552:SF81">
    <property type="entry name" value="TONB-DEPENDENT OUTER MEMBRANE RECEPTOR"/>
    <property type="match status" value="1"/>
</dbReference>
<sequence length="898" mass="97204">MTRLPIRRDRLVAARRRAPGQQPPAAFRPVPRPLLLALAIAFSATPAHAADAPAEPAASEAPALGAVTVRSRNRIERLQDVPLSVSVVTGAELERLQATDVEAITKRVANVTWNPGNPRQFSLGIRGIGKQGQTDAQDPSVGIIVDGINYAYNPLASSLDFTDIDTVEVTRGPQGTLLGKNTSLGVINITTRKPSFVPEGRFLVSYGQRQTLYSTATYGGPVIDDLLAWRGTVSATKGRGDLVNAYNPDLSYANRDRYSGRLRLLLTPSASFSALLTVDAQPRAGEASNGRSYNTATPTRYADGTTNPLNTDASTRLARPWFTRQSSYSYLGDYLGNAGRGYINADNYNPIVTGTNGGALELNWKLGGHTLTSITGIRNYYFDARNDEGTPFDISKNGGGLVNYRQLSQELRLSSPTGGFVDYQTGLYAIETDIDHSTRTGWGSDAGAWFSSRSQYTTLDADTSGRALLQDSLNRLYKRVDNQYNNRSAAIFGQANWHFSDALTLTTGLRLTHEDRNTRSRAYLDDQGAGTLLNPASVNGINLGGFLANNAGALSAGNSAAQLGVADAVAARYFGRTITATPGEAYNSLSDAQKAQVAAARSLRRNQAGVLWNQVEAQPFRKNQPAFVLSPSWKFGPDLTGYVSWQYGEKAGISQNVNGISYLTKPERTNSFELGAKTVLLDRTLVFNADVFLMKIRDYQQAVQTVDAYTTAQNRLPGGSGETAWTSYTGNAPKVQAHGLEIDGVFAGIRNTTVRFSGAYNVAKYKEFGYLAQPVENGNLATSYRDVAGQTLPGASKFTFNVGVDYRRPVLDSKLFHTSFNTTYASRFNSDNALSSYGWVGASTVTDASIGLGRQDNSLDVSLIVKNLFGNDQYQARTWNSYTPALPRWVGVTVSGKL</sequence>
<keyword evidence="17" id="KW-1185">Reference proteome</keyword>
<dbReference type="Proteomes" id="UP000675920">
    <property type="component" value="Unplaced"/>
</dbReference>
<keyword evidence="4" id="KW-0410">Iron transport</keyword>
<feature type="compositionally biased region" description="Basic and acidic residues" evidence="13">
    <location>
        <begin position="1"/>
        <end position="12"/>
    </location>
</feature>
<keyword evidence="2 11" id="KW-0813">Transport</keyword>
<feature type="region of interest" description="Disordered" evidence="13">
    <location>
        <begin position="1"/>
        <end position="26"/>
    </location>
</feature>
<dbReference type="RefSeq" id="WP_051378632.1">
    <property type="nucleotide sequence ID" value="NZ_AXWS01000013.1"/>
</dbReference>
<feature type="domain" description="TonB-dependent receptor plug" evidence="16">
    <location>
        <begin position="78"/>
        <end position="186"/>
    </location>
</feature>